<sequence length="66" mass="7298">MPITADVIVDVPTMQTDQPFTYLVPSEVETAIQVGMRVEVPFGNGNRHVQGFVVGLRVQDSIEQKI</sequence>
<dbReference type="GO" id="GO:0005524">
    <property type="term" value="F:ATP binding"/>
    <property type="evidence" value="ECO:0007669"/>
    <property type="project" value="UniProtKB-KW"/>
</dbReference>
<evidence type="ECO:0000256" key="3">
    <source>
        <dbReference type="ARBA" id="ARBA00023125"/>
    </source>
</evidence>
<dbReference type="HOGENOM" id="CLU_2824466_0_0_9"/>
<dbReference type="GO" id="GO:0003677">
    <property type="term" value="F:DNA binding"/>
    <property type="evidence" value="ECO:0007669"/>
    <property type="project" value="UniProtKB-KW"/>
</dbReference>
<keyword evidence="2" id="KW-0067">ATP-binding</keyword>
<accession>I6S0C1</accession>
<dbReference type="PATRIC" id="fig|768486.3.peg.1083"/>
<dbReference type="InterPro" id="IPR041222">
    <property type="entry name" value="PriA_3primeBD"/>
</dbReference>
<evidence type="ECO:0000256" key="2">
    <source>
        <dbReference type="ARBA" id="ARBA00022840"/>
    </source>
</evidence>
<dbReference type="GO" id="GO:0006270">
    <property type="term" value="P:DNA replication initiation"/>
    <property type="evidence" value="ECO:0007669"/>
    <property type="project" value="TreeGrafter"/>
</dbReference>
<evidence type="ECO:0000256" key="1">
    <source>
        <dbReference type="ARBA" id="ARBA00022741"/>
    </source>
</evidence>
<evidence type="ECO:0000259" key="4">
    <source>
        <dbReference type="Pfam" id="PF17764"/>
    </source>
</evidence>
<dbReference type="AlphaFoldDB" id="I6S0C1"/>
<protein>
    <submittedName>
        <fullName evidence="5">Primosomal protein n</fullName>
    </submittedName>
</protein>
<keyword evidence="6" id="KW-1185">Reference proteome</keyword>
<organism evidence="5 6">
    <name type="scientific">Enterococcus hirae (strain ATCC 9790 / DSM 20160 / JCM 8729 / LMG 6399 / NBRC 3181 / NCIMB 6459 / NCDO 1258 / NCTC 12367 / WDCM 00089 / R)</name>
    <dbReference type="NCBI Taxonomy" id="768486"/>
    <lineage>
        <taxon>Bacteria</taxon>
        <taxon>Bacillati</taxon>
        <taxon>Bacillota</taxon>
        <taxon>Bacilli</taxon>
        <taxon>Lactobacillales</taxon>
        <taxon>Enterococcaceae</taxon>
        <taxon>Enterococcus</taxon>
    </lineage>
</organism>
<keyword evidence="1" id="KW-0547">Nucleotide-binding</keyword>
<dbReference type="GO" id="GO:0043138">
    <property type="term" value="F:3'-5' DNA helicase activity"/>
    <property type="evidence" value="ECO:0007669"/>
    <property type="project" value="TreeGrafter"/>
</dbReference>
<dbReference type="KEGG" id="ehr:EHR_05670"/>
<gene>
    <name evidence="5" type="ordered locus">EHR_05670</name>
</gene>
<proteinExistence type="predicted"/>
<dbReference type="Gene3D" id="3.40.1440.60">
    <property type="entry name" value="PriA, 3(prime) DNA-binding domain"/>
    <property type="match status" value="1"/>
</dbReference>
<dbReference type="GO" id="GO:0006310">
    <property type="term" value="P:DNA recombination"/>
    <property type="evidence" value="ECO:0007669"/>
    <property type="project" value="TreeGrafter"/>
</dbReference>
<dbReference type="Proteomes" id="UP000002895">
    <property type="component" value="Chromosome"/>
</dbReference>
<dbReference type="GO" id="GO:0006302">
    <property type="term" value="P:double-strand break repair"/>
    <property type="evidence" value="ECO:0007669"/>
    <property type="project" value="TreeGrafter"/>
</dbReference>
<dbReference type="PANTHER" id="PTHR30580:SF0">
    <property type="entry name" value="PRIMOSOMAL PROTEIN N"/>
    <property type="match status" value="1"/>
</dbReference>
<name>I6S0C1_ENTHA</name>
<reference evidence="5 6" key="1">
    <citation type="journal article" date="2012" name="J. Bacteriol.">
        <title>Genome sequence of Enterococcus hirae (Streptococcus faecalis) ATCC 9790, a model organism for the study of ion transport, bioenergetics, and copper homeostasis.</title>
        <authorList>
            <person name="Gaechter T."/>
            <person name="Wunderlin C."/>
            <person name="Schmidheini T."/>
            <person name="Solioz M."/>
        </authorList>
    </citation>
    <scope>NUCLEOTIDE SEQUENCE [LARGE SCALE GENOMIC DNA]</scope>
    <source>
        <strain evidence="6">ATCC 9790 / DSM 20160 / JCM 8729 / LMG 6399 / NBRC 3181 / NCIMB 6459 / NCDO 1258 / NCTC 12367 / WDCM 00089 / R</strain>
    </source>
</reference>
<dbReference type="eggNOG" id="COG1198">
    <property type="taxonomic scope" value="Bacteria"/>
</dbReference>
<dbReference type="InterPro" id="IPR042115">
    <property type="entry name" value="PriA_3primeBD_sf"/>
</dbReference>
<dbReference type="Pfam" id="PF17764">
    <property type="entry name" value="PriA_3primeBD"/>
    <property type="match status" value="1"/>
</dbReference>
<evidence type="ECO:0000313" key="5">
    <source>
        <dbReference type="EMBL" id="AFM70085.1"/>
    </source>
</evidence>
<keyword evidence="3" id="KW-0238">DNA-binding</keyword>
<dbReference type="EMBL" id="CP003504">
    <property type="protein sequence ID" value="AFM70085.1"/>
    <property type="molecule type" value="Genomic_DNA"/>
</dbReference>
<evidence type="ECO:0000313" key="6">
    <source>
        <dbReference type="Proteomes" id="UP000002895"/>
    </source>
</evidence>
<feature type="domain" description="Primosomal protein N' 3' DNA-binding" evidence="4">
    <location>
        <begin position="6"/>
        <end position="63"/>
    </location>
</feature>
<dbReference type="PANTHER" id="PTHR30580">
    <property type="entry name" value="PRIMOSOMAL PROTEIN N"/>
    <property type="match status" value="1"/>
</dbReference>